<dbReference type="EMBL" id="AFOY02000004">
    <property type="protein sequence ID" value="EXF95872.1"/>
    <property type="molecule type" value="Genomic_DNA"/>
</dbReference>
<dbReference type="HOGENOM" id="CLU_010194_1_0_6"/>
<dbReference type="RefSeq" id="WP_019689177.1">
    <property type="nucleotide sequence ID" value="NZ_AFOY02000004.1"/>
</dbReference>
<dbReference type="GO" id="GO:0016616">
    <property type="term" value="F:oxidoreductase activity, acting on the CH-OH group of donors, NAD or NADP as acceptor"/>
    <property type="evidence" value="ECO:0007669"/>
    <property type="project" value="UniProtKB-ARBA"/>
</dbReference>
<dbReference type="InterPro" id="IPR036291">
    <property type="entry name" value="NAD(P)-bd_dom_sf"/>
</dbReference>
<dbReference type="PRINTS" id="PR00080">
    <property type="entry name" value="SDRFAMILY"/>
</dbReference>
<dbReference type="Gene3D" id="3.40.50.720">
    <property type="entry name" value="NAD(P)-binding Rossmann-like Domain"/>
    <property type="match status" value="1"/>
</dbReference>
<evidence type="ECO:0000313" key="5">
    <source>
        <dbReference type="Proteomes" id="UP000022611"/>
    </source>
</evidence>
<dbReference type="SMART" id="SM00822">
    <property type="entry name" value="PKS_KR"/>
    <property type="match status" value="1"/>
</dbReference>
<name>A0A010TFF0_PSEFL</name>
<dbReference type="Pfam" id="PF00106">
    <property type="entry name" value="adh_short"/>
    <property type="match status" value="1"/>
</dbReference>
<dbReference type="PANTHER" id="PTHR42760:SF96">
    <property type="entry name" value="3-OXOACYL-[ACYL-CARRIER-PROTEIN] REDUCTASE FABG"/>
    <property type="match status" value="1"/>
</dbReference>
<dbReference type="GO" id="GO:0030497">
    <property type="term" value="P:fatty acid elongation"/>
    <property type="evidence" value="ECO:0007669"/>
    <property type="project" value="TreeGrafter"/>
</dbReference>
<evidence type="ECO:0000256" key="1">
    <source>
        <dbReference type="ARBA" id="ARBA00006484"/>
    </source>
</evidence>
<dbReference type="eggNOG" id="COG1028">
    <property type="taxonomic scope" value="Bacteria"/>
</dbReference>
<comment type="caution">
    <text evidence="4">The sequence shown here is derived from an EMBL/GenBank/DDBJ whole genome shotgun (WGS) entry which is preliminary data.</text>
</comment>
<dbReference type="PANTHER" id="PTHR42760">
    <property type="entry name" value="SHORT-CHAIN DEHYDROGENASES/REDUCTASES FAMILY MEMBER"/>
    <property type="match status" value="1"/>
</dbReference>
<dbReference type="FunFam" id="3.40.50.720:FF:000084">
    <property type="entry name" value="Short-chain dehydrogenase reductase"/>
    <property type="match status" value="1"/>
</dbReference>
<dbReference type="PRINTS" id="PR00081">
    <property type="entry name" value="GDHRDH"/>
</dbReference>
<evidence type="ECO:0000256" key="2">
    <source>
        <dbReference type="RuleBase" id="RU000363"/>
    </source>
</evidence>
<dbReference type="InterPro" id="IPR002347">
    <property type="entry name" value="SDR_fam"/>
</dbReference>
<proteinExistence type="inferred from homology"/>
<comment type="similarity">
    <text evidence="1 2">Belongs to the short-chain dehydrogenases/reductases (SDR) family.</text>
</comment>
<evidence type="ECO:0000313" key="4">
    <source>
        <dbReference type="EMBL" id="EXF95872.1"/>
    </source>
</evidence>
<dbReference type="InterPro" id="IPR057326">
    <property type="entry name" value="KR_dom"/>
</dbReference>
<accession>A0A010TFF0</accession>
<dbReference type="OrthoDB" id="9806974at2"/>
<dbReference type="SUPFAM" id="SSF51735">
    <property type="entry name" value="NAD(P)-binding Rossmann-fold domains"/>
    <property type="match status" value="1"/>
</dbReference>
<dbReference type="Proteomes" id="UP000022611">
    <property type="component" value="Unassembled WGS sequence"/>
</dbReference>
<organism evidence="4 5">
    <name type="scientific">Pseudomonas fluorescens HK44</name>
    <dbReference type="NCBI Taxonomy" id="1042209"/>
    <lineage>
        <taxon>Bacteria</taxon>
        <taxon>Pseudomonadati</taxon>
        <taxon>Pseudomonadota</taxon>
        <taxon>Gammaproteobacteria</taxon>
        <taxon>Pseudomonadales</taxon>
        <taxon>Pseudomonadaceae</taxon>
        <taxon>Pseudomonas</taxon>
    </lineage>
</organism>
<dbReference type="InterPro" id="IPR020904">
    <property type="entry name" value="Sc_DH/Rdtase_CS"/>
</dbReference>
<dbReference type="PATRIC" id="fig|1042209.11.peg.753"/>
<reference evidence="4 5" key="1">
    <citation type="journal article" date="2011" name="J. Bacteriol.">
        <title>Draft genome sequence of the polycyclic aromatic hydrocarbon-degrading, genetically engineered bioluminescent bioreporter Pseudomonas fluorescens HK44.</title>
        <authorList>
            <person name="Chauhan A."/>
            <person name="Layton A.C."/>
            <person name="Williams D.E."/>
            <person name="Smartt A.E."/>
            <person name="Ripp S."/>
            <person name="Karpinets T.V."/>
            <person name="Brown S.D."/>
            <person name="Sayler G.S."/>
        </authorList>
    </citation>
    <scope>NUCLEOTIDE SEQUENCE [LARGE SCALE GENOMIC DNA]</scope>
    <source>
        <strain evidence="4 5">HK44</strain>
    </source>
</reference>
<dbReference type="PROSITE" id="PS00061">
    <property type="entry name" value="ADH_SHORT"/>
    <property type="match status" value="1"/>
</dbReference>
<protein>
    <submittedName>
        <fullName evidence="4">Short-chain dehydrogenase</fullName>
    </submittedName>
</protein>
<evidence type="ECO:0000259" key="3">
    <source>
        <dbReference type="SMART" id="SM00822"/>
    </source>
</evidence>
<feature type="domain" description="Ketoreductase" evidence="3">
    <location>
        <begin position="14"/>
        <end position="203"/>
    </location>
</feature>
<dbReference type="AlphaFoldDB" id="A0A010TFF0"/>
<sequence>MSESKAVDFSLTGKVALVTGAGRGIGQGIALSLAQAGADLVLADYDIGIAEEAAANVRALGGRAVALQVDVSKAESVASMIEQVKQAFGRLDVAVNNAGVVSLGRVDELPVSEWDRIMNINARGVFLCCQAELKLMRENKFGRIINLASIAGKVGFPDLSHYSASKFAVIGFTNAFAKEVAREGITVNALCPGVVGTGMWRGDEGLSARWAQPGETEVQSWERHQSSLLPQGEAQTVEDMGQLAVYLACAPHVTGQAIAVDGGFSL</sequence>
<gene>
    <name evidence="4" type="ORF">HK44_021125</name>
</gene>